<evidence type="ECO:0000313" key="5">
    <source>
        <dbReference type="Proteomes" id="UP000239648"/>
    </source>
</evidence>
<gene>
    <name evidence="3" type="ORF">B0H24_100914</name>
    <name evidence="2" type="ORF">BY455_11014</name>
</gene>
<name>A0A2S6G6Q2_9GAMM</name>
<keyword evidence="1" id="KW-0732">Signal</keyword>
<feature type="signal peptide" evidence="1">
    <location>
        <begin position="1"/>
        <end position="20"/>
    </location>
</feature>
<evidence type="ECO:0008006" key="6">
    <source>
        <dbReference type="Google" id="ProtNLM"/>
    </source>
</evidence>
<protein>
    <recommendedName>
        <fullName evidence="6">Beta-barrel assembly machine subunit BamE</fullName>
    </recommendedName>
</protein>
<reference evidence="3 4" key="2">
    <citation type="submission" date="2018-02" db="EMBL/GenBank/DDBJ databases">
        <title>Subsurface microbial communities from deep shales in Ohio and West Virginia, USA.</title>
        <authorList>
            <person name="Wrighton K."/>
        </authorList>
    </citation>
    <scope>NUCLEOTIDE SEQUENCE [LARGE SCALE GENOMIC DNA]</scope>
    <source>
        <strain evidence="3 4">UTICA-S1B9</strain>
    </source>
</reference>
<organism evidence="3 4">
    <name type="scientific">Marinobacter persicus</name>
    <dbReference type="NCBI Taxonomy" id="930118"/>
    <lineage>
        <taxon>Bacteria</taxon>
        <taxon>Pseudomonadati</taxon>
        <taxon>Pseudomonadota</taxon>
        <taxon>Gammaproteobacteria</taxon>
        <taxon>Pseudomonadales</taxon>
        <taxon>Marinobacteraceae</taxon>
        <taxon>Marinobacter</taxon>
    </lineage>
</organism>
<evidence type="ECO:0000256" key="1">
    <source>
        <dbReference type="SAM" id="SignalP"/>
    </source>
</evidence>
<dbReference type="PROSITE" id="PS51257">
    <property type="entry name" value="PROKAR_LIPOPROTEIN"/>
    <property type="match status" value="1"/>
</dbReference>
<dbReference type="RefSeq" id="WP_104415954.1">
    <property type="nucleotide sequence ID" value="NZ_PTIT01000010.1"/>
</dbReference>
<proteinExistence type="predicted"/>
<dbReference type="AlphaFoldDB" id="A0A2S6G6Q2"/>
<dbReference type="EMBL" id="PTIU01000009">
    <property type="protein sequence ID" value="PPK54836.1"/>
    <property type="molecule type" value="Genomic_DNA"/>
</dbReference>
<evidence type="ECO:0000313" key="4">
    <source>
        <dbReference type="Proteomes" id="UP000239446"/>
    </source>
</evidence>
<comment type="caution">
    <text evidence="3">The sequence shown here is derived from an EMBL/GenBank/DDBJ whole genome shotgun (WGS) entry which is preliminary data.</text>
</comment>
<accession>A0A2S6G6Q2</accession>
<feature type="chain" id="PRO_5015422567" description="Beta-barrel assembly machine subunit BamE" evidence="1">
    <location>
        <begin position="21"/>
        <end position="183"/>
    </location>
</feature>
<keyword evidence="5" id="KW-1185">Reference proteome</keyword>
<evidence type="ECO:0000313" key="2">
    <source>
        <dbReference type="EMBL" id="PPK51616.1"/>
    </source>
</evidence>
<dbReference type="EMBL" id="PTIT01000010">
    <property type="protein sequence ID" value="PPK51616.1"/>
    <property type="molecule type" value="Genomic_DNA"/>
</dbReference>
<dbReference type="Proteomes" id="UP000239446">
    <property type="component" value="Unassembled WGS sequence"/>
</dbReference>
<sequence>MKLTKTLIALFAVAVLAGCAATSSSPIPQKEGKTALTQINMWSYKGELETTHYAVDTLIPVNSEVQILDTSGSTITFRVVDTGMEVTLVNKQKYTGMGIDGIYDRYFGDSKVNLSKFSDLEREAIENGRVVPGMSKDAVLVARGYPPAHRTPSLESDSWRYWQSRFNTIVVNFEDGKVVNIRN</sequence>
<dbReference type="STRING" id="930118.SAMN05216429_10171"/>
<evidence type="ECO:0000313" key="3">
    <source>
        <dbReference type="EMBL" id="PPK54836.1"/>
    </source>
</evidence>
<dbReference type="OrthoDB" id="9179113at2"/>
<dbReference type="Proteomes" id="UP000239648">
    <property type="component" value="Unassembled WGS sequence"/>
</dbReference>
<reference evidence="2 5" key="1">
    <citation type="submission" date="2018-02" db="EMBL/GenBank/DDBJ databases">
        <title>Deep subsurface shale carbon reservoir microbial communities from Ohio and West Virginia, USA.</title>
        <authorList>
            <person name="Wrighton K."/>
        </authorList>
    </citation>
    <scope>NUCLEOTIDE SEQUENCE [LARGE SCALE GENOMIC DNA]</scope>
    <source>
        <strain evidence="2 5">UTICA-S1B6</strain>
    </source>
</reference>